<dbReference type="AlphaFoldDB" id="A0A6N3A1G2"/>
<proteinExistence type="predicted"/>
<gene>
    <name evidence="1" type="ORF">IBLFYP30_01110</name>
</gene>
<accession>A0A6N3A1G2</accession>
<reference evidence="1" key="1">
    <citation type="submission" date="2019-11" db="EMBL/GenBank/DDBJ databases">
        <authorList>
            <person name="Feng L."/>
        </authorList>
    </citation>
    <scope>NUCLEOTIDE SEQUENCE</scope>
    <source>
        <strain evidence="1">IbartlettiiLFYP30</strain>
    </source>
</reference>
<evidence type="ECO:0000313" key="1">
    <source>
        <dbReference type="EMBL" id="VYT84028.1"/>
    </source>
</evidence>
<dbReference type="EMBL" id="CACRUE010000013">
    <property type="protein sequence ID" value="VYT84028.1"/>
    <property type="molecule type" value="Genomic_DNA"/>
</dbReference>
<name>A0A6N3A1G2_9FIRM</name>
<dbReference type="RefSeq" id="WP_024037133.1">
    <property type="nucleotide sequence ID" value="NZ_CACRUE010000013.1"/>
</dbReference>
<protein>
    <submittedName>
        <fullName evidence="1">Uncharacterized protein</fullName>
    </submittedName>
</protein>
<sequence>MEFLSSTDGKWHLVEEADMAHLTDAVTWWNKRGRFTGAKSKQVRRFMLSPYNYELEYYKYNRSQGAKLKEVYLPPIKIK</sequence>
<organism evidence="1">
    <name type="scientific">Intestinibacter bartlettii</name>
    <dbReference type="NCBI Taxonomy" id="261299"/>
    <lineage>
        <taxon>Bacteria</taxon>
        <taxon>Bacillati</taxon>
        <taxon>Bacillota</taxon>
        <taxon>Clostridia</taxon>
        <taxon>Peptostreptococcales</taxon>
        <taxon>Peptostreptococcaceae</taxon>
        <taxon>Intestinibacter</taxon>
    </lineage>
</organism>